<dbReference type="Proteomes" id="UP000204391">
    <property type="component" value="Chromosome"/>
</dbReference>
<dbReference type="EMBL" id="CP022437">
    <property type="protein sequence ID" value="ASN06089.1"/>
    <property type="molecule type" value="Genomic_DNA"/>
</dbReference>
<dbReference type="KEGG" id="vne:CFK40_14215"/>
<organism evidence="2 3">
    <name type="scientific">Virgibacillus necropolis</name>
    <dbReference type="NCBI Taxonomy" id="163877"/>
    <lineage>
        <taxon>Bacteria</taxon>
        <taxon>Bacillati</taxon>
        <taxon>Bacillota</taxon>
        <taxon>Bacilli</taxon>
        <taxon>Bacillales</taxon>
        <taxon>Bacillaceae</taxon>
        <taxon>Virgibacillus</taxon>
    </lineage>
</organism>
<evidence type="ECO:0000313" key="3">
    <source>
        <dbReference type="Proteomes" id="UP000204391"/>
    </source>
</evidence>
<keyword evidence="3" id="KW-1185">Reference proteome</keyword>
<name>A0A221MEU2_9BACI</name>
<proteinExistence type="predicted"/>
<gene>
    <name evidence="2" type="ORF">CFK40_14215</name>
</gene>
<protein>
    <submittedName>
        <fullName evidence="2">Uncharacterized protein</fullName>
    </submittedName>
</protein>
<sequence length="214" mass="24627">MKDNGNNSEPNDKHMEEDDNNLEPSVEDSEELPDVRAFNDEFTRSFLQTTEETRSGYYPFVSGTATYKMDFPQGGVIGEKGYLKKEEDYESFLVGVDDDKGIESSIKVNYYSNDKSGEEVVSLNQLRGRLETNLKFKKTKFENRSIYLAPFSYEDSTYGFAAFIQNERKNGGIQIVYTSECTSEMCVSLKDNQMKKIRSWIKSIEFIQKEVESE</sequence>
<dbReference type="OrthoDB" id="2453115at2"/>
<evidence type="ECO:0000313" key="2">
    <source>
        <dbReference type="EMBL" id="ASN06089.1"/>
    </source>
</evidence>
<dbReference type="AlphaFoldDB" id="A0A221MEU2"/>
<reference evidence="2 3" key="1">
    <citation type="journal article" date="2003" name="Int. J. Syst. Evol. Microbiol.">
        <title>Virgibacillus carmonensis sp. nov., Virgibacillus necropolis sp. nov. and Virgibacillus picturae sp. nov., three novel species isolated from deteriorated mural paintings, transfer of the species of the genus salibacillus to Virgibacillus, as Virgibacillus marismortui comb. nov. and Virgibacillus salexigens comb. nov., and emended description of the genus Virgibacillus.</title>
        <authorList>
            <person name="Heyrman J."/>
            <person name="Logan N.A."/>
            <person name="Busse H.J."/>
            <person name="Balcaen A."/>
            <person name="Lebbe L."/>
            <person name="Rodriguez-Diaz M."/>
            <person name="Swings J."/>
            <person name="De Vos P."/>
        </authorList>
    </citation>
    <scope>NUCLEOTIDE SEQUENCE [LARGE SCALE GENOMIC DNA]</scope>
    <source>
        <strain evidence="2 3">LMG 19488</strain>
    </source>
</reference>
<dbReference type="RefSeq" id="WP_089532946.1">
    <property type="nucleotide sequence ID" value="NZ_CP022437.1"/>
</dbReference>
<evidence type="ECO:0000256" key="1">
    <source>
        <dbReference type="SAM" id="MobiDB-lite"/>
    </source>
</evidence>
<feature type="region of interest" description="Disordered" evidence="1">
    <location>
        <begin position="1"/>
        <end position="37"/>
    </location>
</feature>
<accession>A0A221MEU2</accession>
<feature type="compositionally biased region" description="Acidic residues" evidence="1">
    <location>
        <begin position="17"/>
        <end position="32"/>
    </location>
</feature>